<keyword evidence="4" id="KW-1185">Reference proteome</keyword>
<reference evidence="3" key="1">
    <citation type="submission" date="2021-02" db="EMBL/GenBank/DDBJ databases">
        <title>Rhodobacter shimadae sp. nov., an aerobic anoxygenic phototrophic bacterium isolated from a hot spring.</title>
        <authorList>
            <person name="Muramatsu S."/>
            <person name="Haruta S."/>
            <person name="Hirose S."/>
            <person name="Hanada S."/>
        </authorList>
    </citation>
    <scope>NUCLEOTIDE SEQUENCE</scope>
    <source>
        <strain evidence="3">N10</strain>
    </source>
</reference>
<dbReference type="SUPFAM" id="SSF101898">
    <property type="entry name" value="NHL repeat"/>
    <property type="match status" value="1"/>
</dbReference>
<feature type="signal peptide" evidence="1">
    <location>
        <begin position="1"/>
        <end position="23"/>
    </location>
</feature>
<protein>
    <submittedName>
        <fullName evidence="3">Esterase-like activity of phytase family protein</fullName>
    </submittedName>
</protein>
<organism evidence="3 4">
    <name type="scientific">Neotabrizicola shimadae</name>
    <dbReference type="NCBI Taxonomy" id="2807096"/>
    <lineage>
        <taxon>Bacteria</taxon>
        <taxon>Pseudomonadati</taxon>
        <taxon>Pseudomonadota</taxon>
        <taxon>Alphaproteobacteria</taxon>
        <taxon>Rhodobacterales</taxon>
        <taxon>Paracoccaceae</taxon>
        <taxon>Neotabrizicola</taxon>
    </lineage>
</organism>
<dbReference type="InterPro" id="IPR011042">
    <property type="entry name" value="6-blade_b-propeller_TolB-like"/>
</dbReference>
<dbReference type="Gene3D" id="2.120.10.30">
    <property type="entry name" value="TolB, C-terminal domain"/>
    <property type="match status" value="1"/>
</dbReference>
<evidence type="ECO:0000256" key="1">
    <source>
        <dbReference type="SAM" id="SignalP"/>
    </source>
</evidence>
<keyword evidence="1" id="KW-0732">Signal</keyword>
<dbReference type="PIRSF" id="PIRSF031900">
    <property type="entry name" value="UCP031900"/>
    <property type="match status" value="1"/>
</dbReference>
<name>A0A8G1ECC7_9RHOB</name>
<dbReference type="AlphaFoldDB" id="A0A8G1ECC7"/>
<dbReference type="InterPro" id="IPR027372">
    <property type="entry name" value="Phytase-like_dom"/>
</dbReference>
<dbReference type="Pfam" id="PF13449">
    <property type="entry name" value="Phytase-like"/>
    <property type="match status" value="1"/>
</dbReference>
<dbReference type="RefSeq" id="WP_220661157.1">
    <property type="nucleotide sequence ID" value="NZ_CP069370.1"/>
</dbReference>
<accession>A0A8G1ECC7</accession>
<sequence>MPLRTRLGLTAGLLLALALESSAAIPPPEGFLSSFSLQSDDPAFGGLSAIEISDDGTRFTALSDRTRFVTGQIDRDGDGHITAVQLDPMQPLRGKGEAPLAPGRGDSEGLAITESGTAYVSLEGVPRVLRYEDLEGSAENLPTPPAFSRLRKNAALEALAVDAKGQLFTLPEDVADTVGFPAYRFSGGAWTVAFHLPRDGAFLPVGADFGPDGRLYILERQFHGIPGFSSRVRALTLNRDGSLAGIETVMQSPTGFHDNLEGIAAWADAQGRLRLTMISDDNFLPWQRGEIVEYSLAAPKSPAPAG</sequence>
<feature type="chain" id="PRO_5034656618" evidence="1">
    <location>
        <begin position="24"/>
        <end position="306"/>
    </location>
</feature>
<evidence type="ECO:0000313" key="4">
    <source>
        <dbReference type="Proteomes" id="UP000826300"/>
    </source>
</evidence>
<evidence type="ECO:0000313" key="3">
    <source>
        <dbReference type="EMBL" id="QYZ68938.1"/>
    </source>
</evidence>
<evidence type="ECO:0000259" key="2">
    <source>
        <dbReference type="Pfam" id="PF13449"/>
    </source>
</evidence>
<gene>
    <name evidence="3" type="ORF">JO391_14445</name>
</gene>
<feature type="domain" description="Phytase-like" evidence="2">
    <location>
        <begin position="43"/>
        <end position="283"/>
    </location>
</feature>
<proteinExistence type="predicted"/>
<dbReference type="Proteomes" id="UP000826300">
    <property type="component" value="Chromosome"/>
</dbReference>
<dbReference type="EMBL" id="CP069370">
    <property type="protein sequence ID" value="QYZ68938.1"/>
    <property type="molecule type" value="Genomic_DNA"/>
</dbReference>
<dbReference type="InterPro" id="IPR014567">
    <property type="entry name" value="UCP031900"/>
</dbReference>
<dbReference type="KEGG" id="nsm:JO391_14445"/>